<organism evidence="3 4">
    <name type="scientific">Marinobacterium alkalitolerans</name>
    <dbReference type="NCBI Taxonomy" id="1542925"/>
    <lineage>
        <taxon>Bacteria</taxon>
        <taxon>Pseudomonadati</taxon>
        <taxon>Pseudomonadota</taxon>
        <taxon>Gammaproteobacteria</taxon>
        <taxon>Oceanospirillales</taxon>
        <taxon>Oceanospirillaceae</taxon>
        <taxon>Marinobacterium</taxon>
    </lineage>
</organism>
<protein>
    <submittedName>
        <fullName evidence="3">Phosphatase PAP2 family protein</fullName>
    </submittedName>
</protein>
<feature type="domain" description="Phosphatidic acid phosphatase type 2/haloperoxidase" evidence="2">
    <location>
        <begin position="92"/>
        <end position="223"/>
    </location>
</feature>
<feature type="transmembrane region" description="Helical" evidence="1">
    <location>
        <begin position="211"/>
        <end position="232"/>
    </location>
</feature>
<dbReference type="Pfam" id="PF01569">
    <property type="entry name" value="PAP2"/>
    <property type="match status" value="1"/>
</dbReference>
<keyword evidence="1" id="KW-0472">Membrane</keyword>
<dbReference type="SMART" id="SM00014">
    <property type="entry name" value="acidPPc"/>
    <property type="match status" value="1"/>
</dbReference>
<feature type="transmembrane region" description="Helical" evidence="1">
    <location>
        <begin position="38"/>
        <end position="61"/>
    </location>
</feature>
<feature type="transmembrane region" description="Helical" evidence="1">
    <location>
        <begin position="97"/>
        <end position="114"/>
    </location>
</feature>
<name>A0ABS3ZD26_9GAMM</name>
<comment type="caution">
    <text evidence="3">The sequence shown here is derived from an EMBL/GenBank/DDBJ whole genome shotgun (WGS) entry which is preliminary data.</text>
</comment>
<proteinExistence type="predicted"/>
<dbReference type="InterPro" id="IPR036938">
    <property type="entry name" value="PAP2/HPO_sf"/>
</dbReference>
<sequence length="261" mass="29098">MITPEPVFSTRWRPAVLIAMHLFAAILLFSFVSETGRAIWRTLDTLVFYALNGSLFTHEIWARFWAWMNTRELDAVSAVVMLLFLTFPGFGLKREQLQAGFTGFLLLMIIMLPMRELLSDYAVETGLSGPSPSLQLEPAYRFSTELPEIPAKDSASTSFPGDHASVLMVWLGFLLFNRRSWGTLAATLVAVFLMLPRLFGGAHWFTDAAVGGLSLALVTLAWAFASPVPGWLNRGLMRILGPLYRLAGRIPLLGRLPFFRG</sequence>
<dbReference type="SUPFAM" id="SSF48317">
    <property type="entry name" value="Acid phosphatase/Vanadium-dependent haloperoxidase"/>
    <property type="match status" value="2"/>
</dbReference>
<evidence type="ECO:0000313" key="4">
    <source>
        <dbReference type="Proteomes" id="UP000810171"/>
    </source>
</evidence>
<feature type="transmembrane region" description="Helical" evidence="1">
    <location>
        <begin position="73"/>
        <end position="91"/>
    </location>
</feature>
<keyword evidence="4" id="KW-1185">Reference proteome</keyword>
<keyword evidence="1" id="KW-0812">Transmembrane</keyword>
<evidence type="ECO:0000256" key="1">
    <source>
        <dbReference type="SAM" id="Phobius"/>
    </source>
</evidence>
<reference evidence="3 4" key="1">
    <citation type="submission" date="2020-09" db="EMBL/GenBank/DDBJ databases">
        <authorList>
            <person name="Tanuku N.R.S."/>
        </authorList>
    </citation>
    <scope>NUCLEOTIDE SEQUENCE [LARGE SCALE GENOMIC DNA]</scope>
    <source>
        <strain evidence="3 4">AK62</strain>
    </source>
</reference>
<accession>A0ABS3ZD26</accession>
<evidence type="ECO:0000259" key="2">
    <source>
        <dbReference type="SMART" id="SM00014"/>
    </source>
</evidence>
<feature type="transmembrane region" description="Helical" evidence="1">
    <location>
        <begin position="12"/>
        <end position="32"/>
    </location>
</feature>
<evidence type="ECO:0000313" key="3">
    <source>
        <dbReference type="EMBL" id="MBP0049600.1"/>
    </source>
</evidence>
<feature type="transmembrane region" description="Helical" evidence="1">
    <location>
        <begin position="181"/>
        <end position="199"/>
    </location>
</feature>
<dbReference type="Gene3D" id="1.20.144.10">
    <property type="entry name" value="Phosphatidic acid phosphatase type 2/haloperoxidase"/>
    <property type="match status" value="1"/>
</dbReference>
<dbReference type="EMBL" id="JACVEW010000021">
    <property type="protein sequence ID" value="MBP0049600.1"/>
    <property type="molecule type" value="Genomic_DNA"/>
</dbReference>
<dbReference type="RefSeq" id="WP_209288265.1">
    <property type="nucleotide sequence ID" value="NZ_JACVEW010000021.1"/>
</dbReference>
<dbReference type="Proteomes" id="UP000810171">
    <property type="component" value="Unassembled WGS sequence"/>
</dbReference>
<keyword evidence="1" id="KW-1133">Transmembrane helix</keyword>
<dbReference type="InterPro" id="IPR000326">
    <property type="entry name" value="PAP2/HPO"/>
</dbReference>
<gene>
    <name evidence="3" type="ORF">H9C73_12750</name>
</gene>